<dbReference type="PANTHER" id="PTHR38791:SF1">
    <property type="entry name" value="TRANSCRIPTION FACTOR, PUTATIVE-RELATED"/>
    <property type="match status" value="1"/>
</dbReference>
<accession>A0A9P9IR88</accession>
<name>A0A9P9IR88_9PLEO</name>
<organism evidence="1 2">
    <name type="scientific">Dendryphion nanum</name>
    <dbReference type="NCBI Taxonomy" id="256645"/>
    <lineage>
        <taxon>Eukaryota</taxon>
        <taxon>Fungi</taxon>
        <taxon>Dikarya</taxon>
        <taxon>Ascomycota</taxon>
        <taxon>Pezizomycotina</taxon>
        <taxon>Dothideomycetes</taxon>
        <taxon>Pleosporomycetidae</taxon>
        <taxon>Pleosporales</taxon>
        <taxon>Torulaceae</taxon>
        <taxon>Dendryphion</taxon>
    </lineage>
</organism>
<keyword evidence="2" id="KW-1185">Reference proteome</keyword>
<dbReference type="PANTHER" id="PTHR38791">
    <property type="entry name" value="ZN(II)2CYS6 TRANSCRIPTION FACTOR (EUROFUNG)-RELATED-RELATED"/>
    <property type="match status" value="1"/>
</dbReference>
<proteinExistence type="predicted"/>
<dbReference type="OrthoDB" id="5429770at2759"/>
<protein>
    <submittedName>
        <fullName evidence="1">Uncharacterized protein</fullName>
    </submittedName>
</protein>
<comment type="caution">
    <text evidence="1">The sequence shown here is derived from an EMBL/GenBank/DDBJ whole genome shotgun (WGS) entry which is preliminary data.</text>
</comment>
<reference evidence="1" key="1">
    <citation type="journal article" date="2021" name="Nat. Commun.">
        <title>Genetic determinants of endophytism in the Arabidopsis root mycobiome.</title>
        <authorList>
            <person name="Mesny F."/>
            <person name="Miyauchi S."/>
            <person name="Thiergart T."/>
            <person name="Pickel B."/>
            <person name="Atanasova L."/>
            <person name="Karlsson M."/>
            <person name="Huettel B."/>
            <person name="Barry K.W."/>
            <person name="Haridas S."/>
            <person name="Chen C."/>
            <person name="Bauer D."/>
            <person name="Andreopoulos W."/>
            <person name="Pangilinan J."/>
            <person name="LaButti K."/>
            <person name="Riley R."/>
            <person name="Lipzen A."/>
            <person name="Clum A."/>
            <person name="Drula E."/>
            <person name="Henrissat B."/>
            <person name="Kohler A."/>
            <person name="Grigoriev I.V."/>
            <person name="Martin F.M."/>
            <person name="Hacquard S."/>
        </authorList>
    </citation>
    <scope>NUCLEOTIDE SEQUENCE</scope>
    <source>
        <strain evidence="1">MPI-CAGE-CH-0243</strain>
    </source>
</reference>
<gene>
    <name evidence="1" type="ORF">B0J11DRAFT_431716</name>
</gene>
<dbReference type="AlphaFoldDB" id="A0A9P9IR88"/>
<evidence type="ECO:0000313" key="1">
    <source>
        <dbReference type="EMBL" id="KAH7128254.1"/>
    </source>
</evidence>
<dbReference type="EMBL" id="JAGMWT010000005">
    <property type="protein sequence ID" value="KAH7128254.1"/>
    <property type="molecule type" value="Genomic_DNA"/>
</dbReference>
<dbReference type="InterPro" id="IPR053175">
    <property type="entry name" value="DHMBA_Reg_Transcription_Factor"/>
</dbReference>
<sequence>MGLRNYGSAIRSFNDALRQTDVVNKSSTFGSVLLLDLFDKIIKPGPGFNDSNYSHVKGALVLAKLRGVENFREGPELRALTNLALNATILALSTSSPIPGIVRDIKKHASRSMDTSFPKWKLNDIILEVTDIKTQNLFFHSTSASPSTRAIELDKKLECIPLDVSPGWTYERKFTSGHDPRITVPDGFFPLYDVYPNRTITQMWNVLRLTRILLCEQIVDGLSASTKNKDSALGIERATLVITSMIREILASVPQMTNCNFAARHKLPPAPQSGHHTHTMSHILDVYVLLYPLYVVAWTRSCPPVAREWSMGQLAHISEHFGIKEASLVLDILRKEAWREDRSYEMAHTDPWSVYKLLGGYAFAAA</sequence>
<dbReference type="Proteomes" id="UP000700596">
    <property type="component" value="Unassembled WGS sequence"/>
</dbReference>
<evidence type="ECO:0000313" key="2">
    <source>
        <dbReference type="Proteomes" id="UP000700596"/>
    </source>
</evidence>